<proteinExistence type="predicted"/>
<dbReference type="PaxDb" id="3055-EDO96547"/>
<dbReference type="InParanoid" id="A8JHU8"/>
<dbReference type="RefSeq" id="XP_001703171.1">
    <property type="nucleotide sequence ID" value="XM_001703119.2"/>
</dbReference>
<dbReference type="GeneID" id="5728711"/>
<evidence type="ECO:0000313" key="2">
    <source>
        <dbReference type="Proteomes" id="UP000006906"/>
    </source>
</evidence>
<reference evidence="1 2" key="1">
    <citation type="journal article" date="2007" name="Science">
        <title>The Chlamydomonas genome reveals the evolution of key animal and plant functions.</title>
        <authorList>
            <person name="Merchant S.S."/>
            <person name="Prochnik S.E."/>
            <person name="Vallon O."/>
            <person name="Harris E.H."/>
            <person name="Karpowicz S.J."/>
            <person name="Witman G.B."/>
            <person name="Terry A."/>
            <person name="Salamov A."/>
            <person name="Fritz-Laylin L.K."/>
            <person name="Marechal-Drouard L."/>
            <person name="Marshall W.F."/>
            <person name="Qu L.H."/>
            <person name="Nelson D.R."/>
            <person name="Sanderfoot A.A."/>
            <person name="Spalding M.H."/>
            <person name="Kapitonov V.V."/>
            <person name="Ren Q."/>
            <person name="Ferris P."/>
            <person name="Lindquist E."/>
            <person name="Shapiro H."/>
            <person name="Lucas S.M."/>
            <person name="Grimwood J."/>
            <person name="Schmutz J."/>
            <person name="Cardol P."/>
            <person name="Cerutti H."/>
            <person name="Chanfreau G."/>
            <person name="Chen C.L."/>
            <person name="Cognat V."/>
            <person name="Croft M.T."/>
            <person name="Dent R."/>
            <person name="Dutcher S."/>
            <person name="Fernandez E."/>
            <person name="Fukuzawa H."/>
            <person name="Gonzalez-Ballester D."/>
            <person name="Gonzalez-Halphen D."/>
            <person name="Hallmann A."/>
            <person name="Hanikenne M."/>
            <person name="Hippler M."/>
            <person name="Inwood W."/>
            <person name="Jabbari K."/>
            <person name="Kalanon M."/>
            <person name="Kuras R."/>
            <person name="Lefebvre P.A."/>
            <person name="Lemaire S.D."/>
            <person name="Lobanov A.V."/>
            <person name="Lohr M."/>
            <person name="Manuell A."/>
            <person name="Meier I."/>
            <person name="Mets L."/>
            <person name="Mittag M."/>
            <person name="Mittelmeier T."/>
            <person name="Moroney J.V."/>
            <person name="Moseley J."/>
            <person name="Napoli C."/>
            <person name="Nedelcu A.M."/>
            <person name="Niyogi K."/>
            <person name="Novoselov S.V."/>
            <person name="Paulsen I.T."/>
            <person name="Pazour G."/>
            <person name="Purton S."/>
            <person name="Ral J.P."/>
            <person name="Riano-Pachon D.M."/>
            <person name="Riekhof W."/>
            <person name="Rymarquis L."/>
            <person name="Schroda M."/>
            <person name="Stern D."/>
            <person name="Umen J."/>
            <person name="Willows R."/>
            <person name="Wilson N."/>
            <person name="Zimmer S.L."/>
            <person name="Allmer J."/>
            <person name="Balk J."/>
            <person name="Bisova K."/>
            <person name="Chen C.J."/>
            <person name="Elias M."/>
            <person name="Gendler K."/>
            <person name="Hauser C."/>
            <person name="Lamb M.R."/>
            <person name="Ledford H."/>
            <person name="Long J.C."/>
            <person name="Minagawa J."/>
            <person name="Page M.D."/>
            <person name="Pan J."/>
            <person name="Pootakham W."/>
            <person name="Roje S."/>
            <person name="Rose A."/>
            <person name="Stahlberg E."/>
            <person name="Terauchi A.M."/>
            <person name="Yang P."/>
            <person name="Ball S."/>
            <person name="Bowler C."/>
            <person name="Dieckmann C.L."/>
            <person name="Gladyshev V.N."/>
            <person name="Green P."/>
            <person name="Jorgensen R."/>
            <person name="Mayfield S."/>
            <person name="Mueller-Roeber B."/>
            <person name="Rajamani S."/>
            <person name="Sayre R.T."/>
            <person name="Brokstein P."/>
            <person name="Dubchak I."/>
            <person name="Goodstein D."/>
            <person name="Hornick L."/>
            <person name="Huang Y.W."/>
            <person name="Jhaveri J."/>
            <person name="Luo Y."/>
            <person name="Martinez D."/>
            <person name="Ngau W.C."/>
            <person name="Otillar B."/>
            <person name="Poliakov A."/>
            <person name="Porter A."/>
            <person name="Szajkowski L."/>
            <person name="Werner G."/>
            <person name="Zhou K."/>
            <person name="Grigoriev I.V."/>
            <person name="Rokhsar D.S."/>
            <person name="Grossman A.R."/>
        </authorList>
    </citation>
    <scope>NUCLEOTIDE SEQUENCE [LARGE SCALE GENOMIC DNA]</scope>
    <source>
        <strain evidence="2">CC-503</strain>
    </source>
</reference>
<dbReference type="EMBL" id="CM008973">
    <property type="protein sequence ID" value="PNW74445.1"/>
    <property type="molecule type" value="Genomic_DNA"/>
</dbReference>
<dbReference type="OrthoDB" id="536692at2759"/>
<dbReference type="Proteomes" id="UP000006906">
    <property type="component" value="Chromosome 12"/>
</dbReference>
<keyword evidence="2" id="KW-1185">Reference proteome</keyword>
<dbReference type="FunCoup" id="A8JHU8">
    <property type="interactions" value="6"/>
</dbReference>
<dbReference type="eggNOG" id="ENOG502R345">
    <property type="taxonomic scope" value="Eukaryota"/>
</dbReference>
<gene>
    <name evidence="1" type="ORF">CHLRE_12g484300v5</name>
</gene>
<sequence>MNSIPLSLLETAALTVASNVSSYSSLDRVPEDLLLYIFTAVLQQGKLTPKVLRLFKESGRTAVIEQIKALGVKDDLPPVIRDSRNPWLGDKPSLF</sequence>
<name>A8JHU8_CHLRE</name>
<dbReference type="HOGENOM" id="CLU_2473172_0_0_1"/>
<protein>
    <submittedName>
        <fullName evidence="1">Uncharacterized protein</fullName>
    </submittedName>
</protein>
<dbReference type="KEGG" id="cre:CHLRE_12g484300v5"/>
<dbReference type="Gramene" id="PNW74445">
    <property type="protein sequence ID" value="PNW74445"/>
    <property type="gene ID" value="CHLRE_12g484300v5"/>
</dbReference>
<organism evidence="1 2">
    <name type="scientific">Chlamydomonas reinhardtii</name>
    <name type="common">Chlamydomonas smithii</name>
    <dbReference type="NCBI Taxonomy" id="3055"/>
    <lineage>
        <taxon>Eukaryota</taxon>
        <taxon>Viridiplantae</taxon>
        <taxon>Chlorophyta</taxon>
        <taxon>core chlorophytes</taxon>
        <taxon>Chlorophyceae</taxon>
        <taxon>CS clade</taxon>
        <taxon>Chlamydomonadales</taxon>
        <taxon>Chlamydomonadaceae</taxon>
        <taxon>Chlamydomonas</taxon>
    </lineage>
</organism>
<accession>A8JHU8</accession>
<evidence type="ECO:0000313" key="1">
    <source>
        <dbReference type="EMBL" id="PNW74445.1"/>
    </source>
</evidence>
<dbReference type="AlphaFoldDB" id="A8JHU8"/>